<protein>
    <submittedName>
        <fullName evidence="2">Uncharacterized protein</fullName>
    </submittedName>
</protein>
<evidence type="ECO:0000313" key="3">
    <source>
        <dbReference type="Proteomes" id="UP001178507"/>
    </source>
</evidence>
<keyword evidence="1" id="KW-1133">Transmembrane helix</keyword>
<feature type="transmembrane region" description="Helical" evidence="1">
    <location>
        <begin position="140"/>
        <end position="163"/>
    </location>
</feature>
<evidence type="ECO:0000313" key="2">
    <source>
        <dbReference type="EMBL" id="CAJ1390282.1"/>
    </source>
</evidence>
<gene>
    <name evidence="2" type="ORF">EVOR1521_LOCUS15753</name>
</gene>
<keyword evidence="3" id="KW-1185">Reference proteome</keyword>
<comment type="caution">
    <text evidence="2">The sequence shown here is derived from an EMBL/GenBank/DDBJ whole genome shotgun (WGS) entry which is preliminary data.</text>
</comment>
<keyword evidence="1" id="KW-0812">Transmembrane</keyword>
<feature type="transmembrane region" description="Helical" evidence="1">
    <location>
        <begin position="101"/>
        <end position="120"/>
    </location>
</feature>
<dbReference type="EMBL" id="CAUJNA010002046">
    <property type="protein sequence ID" value="CAJ1390282.1"/>
    <property type="molecule type" value="Genomic_DNA"/>
</dbReference>
<accession>A0AA36IP42</accession>
<feature type="transmembrane region" description="Helical" evidence="1">
    <location>
        <begin position="62"/>
        <end position="81"/>
    </location>
</feature>
<organism evidence="2 3">
    <name type="scientific">Effrenium voratum</name>
    <dbReference type="NCBI Taxonomy" id="2562239"/>
    <lineage>
        <taxon>Eukaryota</taxon>
        <taxon>Sar</taxon>
        <taxon>Alveolata</taxon>
        <taxon>Dinophyceae</taxon>
        <taxon>Suessiales</taxon>
        <taxon>Symbiodiniaceae</taxon>
        <taxon>Effrenium</taxon>
    </lineage>
</organism>
<feature type="transmembrane region" description="Helical" evidence="1">
    <location>
        <begin position="6"/>
        <end position="25"/>
    </location>
</feature>
<evidence type="ECO:0000256" key="1">
    <source>
        <dbReference type="SAM" id="Phobius"/>
    </source>
</evidence>
<dbReference type="Proteomes" id="UP001178507">
    <property type="component" value="Unassembled WGS sequence"/>
</dbReference>
<reference evidence="2" key="1">
    <citation type="submission" date="2023-08" db="EMBL/GenBank/DDBJ databases">
        <authorList>
            <person name="Chen Y."/>
            <person name="Shah S."/>
            <person name="Dougan E. K."/>
            <person name="Thang M."/>
            <person name="Chan C."/>
        </authorList>
    </citation>
    <scope>NUCLEOTIDE SEQUENCE</scope>
</reference>
<keyword evidence="1" id="KW-0472">Membrane</keyword>
<dbReference type="AlphaFoldDB" id="A0AA36IP42"/>
<name>A0AA36IP42_9DINO</name>
<feature type="transmembrane region" description="Helical" evidence="1">
    <location>
        <begin position="37"/>
        <end position="56"/>
    </location>
</feature>
<proteinExistence type="predicted"/>
<feature type="transmembrane region" description="Helical" evidence="1">
    <location>
        <begin position="175"/>
        <end position="197"/>
    </location>
</feature>
<sequence length="202" mass="23266">MGQPPTSLECYAAALIYAVIYASRFDGIRTLAPHFRVTFYATTGWTIYYIAHLLAATNPALFGHWVYPTGVVFLASSIYFYKHWIERMYRHFMEDRFRPYYVPGLAGLMYFHWLDLVDLFNQWLDPKYWEHVVVDLPDQAWTIADVRLTGLFMSSMALFMITLHNKGVLTGGKNTLITVLFTIFVPALFLTGTHATLQASFP</sequence>